<name>A0ABP8S5F8_9PSEU</name>
<sequence>MKYMLMIYDNPETRAVFFGDEGAPLMAEMDAIMAELQESGELVTTHALADPASTKVVRTGPVVTDGPLAEAKEHFGGFLIVDVESEERAVEIAARWPKVNTPMEVRPLLGDGGDV</sequence>
<dbReference type="Proteomes" id="UP001501598">
    <property type="component" value="Unassembled WGS sequence"/>
</dbReference>
<dbReference type="Gene3D" id="3.30.70.1060">
    <property type="entry name" value="Dimeric alpha+beta barrel"/>
    <property type="match status" value="1"/>
</dbReference>
<reference evidence="4" key="1">
    <citation type="journal article" date="2019" name="Int. J. Syst. Evol. Microbiol.">
        <title>The Global Catalogue of Microorganisms (GCM) 10K type strain sequencing project: providing services to taxonomists for standard genome sequencing and annotation.</title>
        <authorList>
            <consortium name="The Broad Institute Genomics Platform"/>
            <consortium name="The Broad Institute Genome Sequencing Center for Infectious Disease"/>
            <person name="Wu L."/>
            <person name="Ma J."/>
        </authorList>
    </citation>
    <scope>NUCLEOTIDE SEQUENCE [LARGE SCALE GENOMIC DNA]</scope>
    <source>
        <strain evidence="4">JCM 17906</strain>
    </source>
</reference>
<comment type="similarity">
    <text evidence="1">Belongs to the YciI family.</text>
</comment>
<comment type="caution">
    <text evidence="3">The sequence shown here is derived from an EMBL/GenBank/DDBJ whole genome shotgun (WGS) entry which is preliminary data.</text>
</comment>
<keyword evidence="4" id="KW-1185">Reference proteome</keyword>
<evidence type="ECO:0000313" key="3">
    <source>
        <dbReference type="EMBL" id="GAA4560301.1"/>
    </source>
</evidence>
<dbReference type="EMBL" id="BAABGT010000122">
    <property type="protein sequence ID" value="GAA4560301.1"/>
    <property type="molecule type" value="Genomic_DNA"/>
</dbReference>
<organism evidence="3 4">
    <name type="scientific">Pseudonocardia xishanensis</name>
    <dbReference type="NCBI Taxonomy" id="630995"/>
    <lineage>
        <taxon>Bacteria</taxon>
        <taxon>Bacillati</taxon>
        <taxon>Actinomycetota</taxon>
        <taxon>Actinomycetes</taxon>
        <taxon>Pseudonocardiales</taxon>
        <taxon>Pseudonocardiaceae</taxon>
        <taxon>Pseudonocardia</taxon>
    </lineage>
</organism>
<accession>A0ABP8S5F8</accession>
<dbReference type="PANTHER" id="PTHR35174:SF3">
    <property type="entry name" value="BLL7171 PROTEIN"/>
    <property type="match status" value="1"/>
</dbReference>
<dbReference type="PANTHER" id="PTHR35174">
    <property type="entry name" value="BLL7171 PROTEIN-RELATED"/>
    <property type="match status" value="1"/>
</dbReference>
<dbReference type="SUPFAM" id="SSF54909">
    <property type="entry name" value="Dimeric alpha+beta barrel"/>
    <property type="match status" value="1"/>
</dbReference>
<gene>
    <name evidence="3" type="ORF">GCM10023175_70000</name>
</gene>
<evidence type="ECO:0000259" key="2">
    <source>
        <dbReference type="Pfam" id="PF03795"/>
    </source>
</evidence>
<evidence type="ECO:0000313" key="4">
    <source>
        <dbReference type="Proteomes" id="UP001501598"/>
    </source>
</evidence>
<feature type="domain" description="YCII-related" evidence="2">
    <location>
        <begin position="1"/>
        <end position="106"/>
    </location>
</feature>
<proteinExistence type="inferred from homology"/>
<dbReference type="InterPro" id="IPR011008">
    <property type="entry name" value="Dimeric_a/b-barrel"/>
</dbReference>
<protein>
    <submittedName>
        <fullName evidence="3">YciI family protein</fullName>
    </submittedName>
</protein>
<dbReference type="Pfam" id="PF03795">
    <property type="entry name" value="YCII"/>
    <property type="match status" value="1"/>
</dbReference>
<evidence type="ECO:0000256" key="1">
    <source>
        <dbReference type="ARBA" id="ARBA00007689"/>
    </source>
</evidence>
<dbReference type="InterPro" id="IPR005545">
    <property type="entry name" value="YCII"/>
</dbReference>